<evidence type="ECO:0000259" key="7">
    <source>
        <dbReference type="PROSITE" id="PS50089"/>
    </source>
</evidence>
<evidence type="ECO:0000256" key="4">
    <source>
        <dbReference type="ARBA" id="ARBA00023254"/>
    </source>
</evidence>
<keyword evidence="3" id="KW-0862">Zinc</keyword>
<reference evidence="9" key="1">
    <citation type="submission" date="2003-08" db="EMBL/GenBank/DDBJ databases">
        <authorList>
            <person name="Birren B."/>
            <person name="Nusbaum C."/>
            <person name="Abebe A."/>
            <person name="Abouelleil A."/>
            <person name="Adekoya E."/>
            <person name="Ait-zahra M."/>
            <person name="Allen N."/>
            <person name="Allen T."/>
            <person name="An P."/>
            <person name="Anderson M."/>
            <person name="Anderson S."/>
            <person name="Arachchi H."/>
            <person name="Armbruster J."/>
            <person name="Bachantsang P."/>
            <person name="Baldwin J."/>
            <person name="Barry A."/>
            <person name="Bayul T."/>
            <person name="Blitshsteyn B."/>
            <person name="Bloom T."/>
            <person name="Blye J."/>
            <person name="Boguslavskiy L."/>
            <person name="Borowsky M."/>
            <person name="Boukhgalter B."/>
            <person name="Brunache A."/>
            <person name="Butler J."/>
            <person name="Calixte N."/>
            <person name="Calvo S."/>
            <person name="Camarata J."/>
            <person name="Campo K."/>
            <person name="Chang J."/>
            <person name="Cheshatsang Y."/>
            <person name="Citroen M."/>
            <person name="Collymore A."/>
            <person name="Considine T."/>
            <person name="Cook A."/>
            <person name="Cooke P."/>
            <person name="Corum B."/>
            <person name="Cuomo C."/>
            <person name="David R."/>
            <person name="Dawoe T."/>
            <person name="Degray S."/>
            <person name="Dodge S."/>
            <person name="Dooley K."/>
            <person name="Dorje P."/>
            <person name="Dorjee K."/>
            <person name="Dorris L."/>
            <person name="Duffey N."/>
            <person name="Dupes A."/>
            <person name="Elkins T."/>
            <person name="Engels R."/>
            <person name="Erickson J."/>
            <person name="Farina A."/>
            <person name="Faro S."/>
            <person name="Ferreira P."/>
            <person name="Fischer H."/>
            <person name="Fitzgerald M."/>
            <person name="Foley K."/>
            <person name="Gage D."/>
            <person name="Galagan J."/>
            <person name="Gearin G."/>
            <person name="Gnerre S."/>
            <person name="Gnirke A."/>
            <person name="Goyette A."/>
            <person name="Graham J."/>
            <person name="Grandbois E."/>
            <person name="Gyaltsen K."/>
            <person name="Hafez N."/>
            <person name="Hagopian D."/>
            <person name="Hagos B."/>
            <person name="Hall J."/>
            <person name="Hatcher B."/>
            <person name="Heller A."/>
            <person name="Higgins H."/>
            <person name="Honan T."/>
            <person name="Horn A."/>
            <person name="Houde N."/>
            <person name="Hughes L."/>
            <person name="Hulme W."/>
            <person name="Husby E."/>
            <person name="Iliev I."/>
            <person name="Jaffe D."/>
            <person name="Jones C."/>
            <person name="Kamal M."/>
            <person name="Kamat A."/>
            <person name="Kamvysselis M."/>
            <person name="Karlsson E."/>
            <person name="Kells C."/>
            <person name="Kieu A."/>
            <person name="Kisner P."/>
            <person name="Kodira C."/>
            <person name="Kulbokas E."/>
            <person name="Labutti K."/>
            <person name="Lama D."/>
            <person name="Landers T."/>
            <person name="Leger J."/>
            <person name="Levine S."/>
            <person name="Lewis D."/>
            <person name="Lewis T."/>
            <person name="Lindblad-toh K."/>
            <person name="Liu X."/>
            <person name="Lokyitsang T."/>
            <person name="Lokyitsang Y."/>
            <person name="Lucien O."/>
            <person name="Lui A."/>
            <person name="Ma L.J."/>
            <person name="Mabbitt R."/>
            <person name="Macdonald J."/>
            <person name="Maclean C."/>
            <person name="Major J."/>
            <person name="Manning J."/>
            <person name="Marabella R."/>
            <person name="Maru K."/>
            <person name="Matthews C."/>
            <person name="Mauceli E."/>
            <person name="Mccarthy M."/>
            <person name="Mcdonough S."/>
            <person name="Mcghee T."/>
            <person name="Meldrim J."/>
            <person name="Meneus L."/>
            <person name="Mesirov J."/>
            <person name="Mihalev A."/>
            <person name="Mihova T."/>
            <person name="Mikkelsen T."/>
            <person name="Mlenga V."/>
            <person name="Moru K."/>
            <person name="Mozes J."/>
            <person name="Mulrain L."/>
            <person name="Munson G."/>
            <person name="Naylor J."/>
            <person name="Newes C."/>
            <person name="Nguyen C."/>
            <person name="Nguyen N."/>
            <person name="Nguyen T."/>
            <person name="Nicol R."/>
            <person name="Nielsen C."/>
            <person name="Nizzari M."/>
            <person name="Norbu C."/>
            <person name="Norbu N."/>
            <person name="O'donnell P."/>
            <person name="Okoawo O."/>
            <person name="O'leary S."/>
            <person name="Omotosho B."/>
            <person name="O'neill K."/>
            <person name="Osman S."/>
            <person name="Parker S."/>
            <person name="Perrin D."/>
            <person name="Phunkhang P."/>
            <person name="Piqani B."/>
            <person name="Purcell S."/>
            <person name="Rachupka T."/>
            <person name="Ramasamy U."/>
            <person name="Rameau R."/>
            <person name="Ray V."/>
            <person name="Raymond C."/>
            <person name="Retta R."/>
            <person name="Richardson S."/>
            <person name="Rise C."/>
            <person name="Rodriguez J."/>
            <person name="Rogers J."/>
            <person name="Rogov P."/>
            <person name="Rutman M."/>
            <person name="Schupbach R."/>
            <person name="Seaman C."/>
            <person name="Settipalli S."/>
            <person name="Sharpe T."/>
            <person name="Sheridan J."/>
            <person name="Sherpa N."/>
            <person name="Shi J."/>
            <person name="Smirnov S."/>
            <person name="Smith C."/>
            <person name="Sougnez C."/>
            <person name="Spencer B."/>
            <person name="Stalker J."/>
            <person name="Stange-thomann N."/>
            <person name="Stavropoulos S."/>
            <person name="Stetson K."/>
            <person name="Stone C."/>
            <person name="Stone S."/>
            <person name="Stubbs M."/>
            <person name="Talamas J."/>
            <person name="Tchuinga P."/>
            <person name="Tenzing P."/>
            <person name="Tesfaye S."/>
            <person name="Theodore J."/>
            <person name="Thoulutsang Y."/>
            <person name="Topham K."/>
            <person name="Towey S."/>
            <person name="Tsamla T."/>
            <person name="Tsomo N."/>
            <person name="Vallee D."/>
            <person name="Vassiliev H."/>
            <person name="Venkataraman V."/>
            <person name="Vinson J."/>
            <person name="Vo A."/>
            <person name="Wade C."/>
            <person name="Wang S."/>
            <person name="Wangchuk T."/>
            <person name="Wangdi T."/>
            <person name="Whittaker C."/>
            <person name="Wilkinson J."/>
            <person name="Wu Y."/>
            <person name="Wyman D."/>
            <person name="Yadav S."/>
            <person name="Yang S."/>
            <person name="Yang X."/>
            <person name="Yeager S."/>
            <person name="Yee E."/>
            <person name="Young G."/>
            <person name="Zainoun J."/>
            <person name="Zembeck L."/>
            <person name="Zimmer A."/>
            <person name="Zody M."/>
            <person name="Lander E."/>
        </authorList>
    </citation>
    <scope>NUCLEOTIDE SEQUENCE [LARGE SCALE GENOMIC DNA]</scope>
</reference>
<evidence type="ECO:0000256" key="2">
    <source>
        <dbReference type="ARBA" id="ARBA00022771"/>
    </source>
</evidence>
<evidence type="ECO:0000313" key="9">
    <source>
        <dbReference type="Proteomes" id="UP000007875"/>
    </source>
</evidence>
<organism evidence="8 9">
    <name type="scientific">Ciona savignyi</name>
    <name type="common">Pacific transparent sea squirt</name>
    <dbReference type="NCBI Taxonomy" id="51511"/>
    <lineage>
        <taxon>Eukaryota</taxon>
        <taxon>Metazoa</taxon>
        <taxon>Chordata</taxon>
        <taxon>Tunicata</taxon>
        <taxon>Ascidiacea</taxon>
        <taxon>Phlebobranchia</taxon>
        <taxon>Cionidae</taxon>
        <taxon>Ciona</taxon>
    </lineage>
</organism>
<dbReference type="InterPro" id="IPR017907">
    <property type="entry name" value="Znf_RING_CS"/>
</dbReference>
<dbReference type="GO" id="GO:0000795">
    <property type="term" value="C:synaptonemal complex"/>
    <property type="evidence" value="ECO:0007669"/>
    <property type="project" value="InterPro"/>
</dbReference>
<dbReference type="PROSITE" id="PS50089">
    <property type="entry name" value="ZF_RING_2"/>
    <property type="match status" value="1"/>
</dbReference>
<keyword evidence="9" id="KW-1185">Reference proteome</keyword>
<evidence type="ECO:0000256" key="6">
    <source>
        <dbReference type="SAM" id="MobiDB-lite"/>
    </source>
</evidence>
<protein>
    <recommendedName>
        <fullName evidence="7">RING-type domain-containing protein</fullName>
    </recommendedName>
</protein>
<name>H2YPW8_CIOSA</name>
<reference evidence="8" key="2">
    <citation type="submission" date="2025-08" db="UniProtKB">
        <authorList>
            <consortium name="Ensembl"/>
        </authorList>
    </citation>
    <scope>IDENTIFICATION</scope>
</reference>
<keyword evidence="2 5" id="KW-0863">Zinc-finger</keyword>
<dbReference type="InParanoid" id="H2YPW8"/>
<evidence type="ECO:0000256" key="3">
    <source>
        <dbReference type="ARBA" id="ARBA00022833"/>
    </source>
</evidence>
<dbReference type="OMA" id="CNQCFTK"/>
<dbReference type="AlphaFoldDB" id="H2YPW8"/>
<dbReference type="GO" id="GO:0019789">
    <property type="term" value="F:SUMO transferase activity"/>
    <property type="evidence" value="ECO:0007669"/>
    <property type="project" value="InterPro"/>
</dbReference>
<feature type="region of interest" description="Disordered" evidence="6">
    <location>
        <begin position="144"/>
        <end position="183"/>
    </location>
</feature>
<dbReference type="InterPro" id="IPR042123">
    <property type="entry name" value="Zip3/RNF212-like"/>
</dbReference>
<dbReference type="PANTHER" id="PTHR22663:SF17">
    <property type="entry name" value="RING FINGER PROTEIN NARYA-RELATED"/>
    <property type="match status" value="1"/>
</dbReference>
<dbReference type="Ensembl" id="ENSCSAVT00000007473.1">
    <property type="protein sequence ID" value="ENSCSAVP00000007376.1"/>
    <property type="gene ID" value="ENSCSAVG00000004404.1"/>
</dbReference>
<keyword evidence="1" id="KW-0479">Metal-binding</keyword>
<dbReference type="GO" id="GO:0008270">
    <property type="term" value="F:zinc ion binding"/>
    <property type="evidence" value="ECO:0007669"/>
    <property type="project" value="UniProtKB-KW"/>
</dbReference>
<dbReference type="GO" id="GO:0007129">
    <property type="term" value="P:homologous chromosome pairing at meiosis"/>
    <property type="evidence" value="ECO:0007669"/>
    <property type="project" value="TreeGrafter"/>
</dbReference>
<dbReference type="PANTHER" id="PTHR22663">
    <property type="entry name" value="RING FINGER PROTEIN NARYA-RELATED"/>
    <property type="match status" value="1"/>
</dbReference>
<dbReference type="PROSITE" id="PS00518">
    <property type="entry name" value="ZF_RING_1"/>
    <property type="match status" value="1"/>
</dbReference>
<keyword evidence="4" id="KW-0469">Meiosis</keyword>
<evidence type="ECO:0000313" key="8">
    <source>
        <dbReference type="Ensembl" id="ENSCSAVP00000007376.1"/>
    </source>
</evidence>
<evidence type="ECO:0000256" key="5">
    <source>
        <dbReference type="PROSITE-ProRule" id="PRU00175"/>
    </source>
</evidence>
<dbReference type="GO" id="GO:0007131">
    <property type="term" value="P:reciprocal meiotic recombination"/>
    <property type="evidence" value="ECO:0007669"/>
    <property type="project" value="InterPro"/>
</dbReference>
<dbReference type="STRING" id="51511.ENSCSAVP00000007376"/>
<dbReference type="GeneTree" id="ENSGT00740000115581"/>
<reference evidence="8" key="3">
    <citation type="submission" date="2025-09" db="UniProtKB">
        <authorList>
            <consortium name="Ensembl"/>
        </authorList>
    </citation>
    <scope>IDENTIFICATION</scope>
</reference>
<evidence type="ECO:0000256" key="1">
    <source>
        <dbReference type="ARBA" id="ARBA00022723"/>
    </source>
</evidence>
<feature type="domain" description="RING-type" evidence="7">
    <location>
        <begin position="7"/>
        <end position="47"/>
    </location>
</feature>
<sequence>MEDWLHCNACYIRIIHKPESFSVTNCAHIFCNKCVAKAAGSMCVVCNRKCSFTLLHVKMPANTAIYFKEPKELVTKAMEMLKLSEDVRKFQSLQRKSLMKALTSKNEQKEKLLQAAVATMTKTKKENSDLKKFIIKNRKNIPSISPSHPFMTMQFSPDCSPPSSPQRISSRKTPPHYYSSVPS</sequence>
<dbReference type="Pfam" id="PF14634">
    <property type="entry name" value="zf-RING_5"/>
    <property type="match status" value="1"/>
</dbReference>
<accession>H2YPW8</accession>
<dbReference type="SUPFAM" id="SSF57850">
    <property type="entry name" value="RING/U-box"/>
    <property type="match status" value="1"/>
</dbReference>
<proteinExistence type="predicted"/>
<dbReference type="Proteomes" id="UP000007875">
    <property type="component" value="Unassembled WGS sequence"/>
</dbReference>
<dbReference type="GO" id="GO:0016925">
    <property type="term" value="P:protein sumoylation"/>
    <property type="evidence" value="ECO:0007669"/>
    <property type="project" value="TreeGrafter"/>
</dbReference>
<dbReference type="eggNOG" id="KOG4739">
    <property type="taxonomic scope" value="Eukaryota"/>
</dbReference>
<dbReference type="HOGENOM" id="CLU_1478264_0_0_1"/>
<dbReference type="InterPro" id="IPR001841">
    <property type="entry name" value="Znf_RING"/>
</dbReference>